<evidence type="ECO:0000313" key="21">
    <source>
        <dbReference type="EMBL" id="QIW12240.1"/>
    </source>
</evidence>
<dbReference type="PANTHER" id="PTHR42979">
    <property type="entry name" value="3-ISOPROPYLMALATE DEHYDROGENASE"/>
    <property type="match status" value="1"/>
</dbReference>
<dbReference type="UniPathway" id="UPA00048">
    <property type="reaction ID" value="UER00072"/>
</dbReference>
<keyword evidence="11" id="KW-0460">Magnesium</keyword>
<dbReference type="SUPFAM" id="SSF53659">
    <property type="entry name" value="Isocitrate/Isopropylmalate dehydrogenase-like"/>
    <property type="match status" value="1"/>
</dbReference>
<evidence type="ECO:0000256" key="9">
    <source>
        <dbReference type="ARBA" id="ARBA00022605"/>
    </source>
</evidence>
<keyword evidence="9" id="KW-0028">Amino-acid biosynthesis</keyword>
<dbReference type="Proteomes" id="UP000681131">
    <property type="component" value="Chromosome"/>
</dbReference>
<dbReference type="GO" id="GO:0003862">
    <property type="term" value="F:3-isopropylmalate dehydrogenase activity"/>
    <property type="evidence" value="ECO:0007669"/>
    <property type="project" value="UniProtKB-UniRule"/>
</dbReference>
<dbReference type="InterPro" id="IPR019818">
    <property type="entry name" value="IsoCit/isopropylmalate_DH_CS"/>
</dbReference>
<comment type="catalytic activity">
    <reaction evidence="1 18">
        <text>(2R,3S)-3-isopropylmalate + NAD(+) = 4-methyl-2-oxopentanoate + CO2 + NADH</text>
        <dbReference type="Rhea" id="RHEA:32271"/>
        <dbReference type="ChEBI" id="CHEBI:16526"/>
        <dbReference type="ChEBI" id="CHEBI:17865"/>
        <dbReference type="ChEBI" id="CHEBI:35121"/>
        <dbReference type="ChEBI" id="CHEBI:57540"/>
        <dbReference type="ChEBI" id="CHEBI:57945"/>
        <dbReference type="EC" id="1.1.1.85"/>
    </reaction>
</comment>
<dbReference type="InterPro" id="IPR004429">
    <property type="entry name" value="Isopropylmalate_DH"/>
</dbReference>
<keyword evidence="23" id="KW-1185">Reference proteome</keyword>
<dbReference type="EMBL" id="CP043424">
    <property type="protein sequence ID" value="QIW12240.1"/>
    <property type="molecule type" value="Genomic_DNA"/>
</dbReference>
<comment type="cofactor">
    <cofactor evidence="18">
        <name>Mg(2+)</name>
        <dbReference type="ChEBI" id="CHEBI:18420"/>
    </cofactor>
    <cofactor evidence="18">
        <name>Mn(2+)</name>
        <dbReference type="ChEBI" id="CHEBI:29035"/>
    </cofactor>
    <text evidence="18">Binds 1 Mg(2+) or Mn(2+) ion per subunit.</text>
</comment>
<dbReference type="Proteomes" id="UP000251120">
    <property type="component" value="Chromosome"/>
</dbReference>
<dbReference type="NCBIfam" id="TIGR00169">
    <property type="entry name" value="leuB"/>
    <property type="match status" value="1"/>
</dbReference>
<evidence type="ECO:0000256" key="3">
    <source>
        <dbReference type="ARBA" id="ARBA00004762"/>
    </source>
</evidence>
<evidence type="ECO:0000256" key="1">
    <source>
        <dbReference type="ARBA" id="ARBA00000624"/>
    </source>
</evidence>
<evidence type="ECO:0000256" key="15">
    <source>
        <dbReference type="ARBA" id="ARBA00023304"/>
    </source>
</evidence>
<dbReference type="GO" id="GO:0009098">
    <property type="term" value="P:L-leucine biosynthetic process"/>
    <property type="evidence" value="ECO:0007669"/>
    <property type="project" value="UniProtKB-UniRule"/>
</dbReference>
<evidence type="ECO:0000256" key="7">
    <source>
        <dbReference type="ARBA" id="ARBA00019276"/>
    </source>
</evidence>
<comment type="subunit">
    <text evidence="5 18">Homodimer.</text>
</comment>
<evidence type="ECO:0000256" key="4">
    <source>
        <dbReference type="ARBA" id="ARBA00008319"/>
    </source>
</evidence>
<evidence type="ECO:0000259" key="19">
    <source>
        <dbReference type="SMART" id="SM01329"/>
    </source>
</evidence>
<evidence type="ECO:0000256" key="10">
    <source>
        <dbReference type="ARBA" id="ARBA00022723"/>
    </source>
</evidence>
<dbReference type="AlphaFoldDB" id="A0A2Z4XZY6"/>
<proteinExistence type="inferred from homology"/>
<reference evidence="21 23" key="2">
    <citation type="submission" date="2019-08" db="EMBL/GenBank/DDBJ databases">
        <title>Complete genome sequences of Francisella adeliensis (FSC1325 and FSC1326).</title>
        <authorList>
            <person name="Ohrman C."/>
            <person name="Uneklint I."/>
            <person name="Vallesi A."/>
            <person name="Karlsson L."/>
            <person name="Sjodin A."/>
        </authorList>
    </citation>
    <scope>NUCLEOTIDE SEQUENCE [LARGE SCALE GENOMIC DNA]</scope>
    <source>
        <strain evidence="21 23">FSC1325</strain>
    </source>
</reference>
<evidence type="ECO:0000256" key="16">
    <source>
        <dbReference type="NCBIfam" id="TIGR00169"/>
    </source>
</evidence>
<dbReference type="GO" id="GO:0005829">
    <property type="term" value="C:cytosol"/>
    <property type="evidence" value="ECO:0007669"/>
    <property type="project" value="TreeGrafter"/>
</dbReference>
<evidence type="ECO:0000313" key="20">
    <source>
        <dbReference type="EMBL" id="AXA34003.1"/>
    </source>
</evidence>
<dbReference type="GO" id="GO:0000287">
    <property type="term" value="F:magnesium ion binding"/>
    <property type="evidence" value="ECO:0007669"/>
    <property type="project" value="InterPro"/>
</dbReference>
<accession>A0A2Z4XZY6</accession>
<keyword evidence="15 18" id="KW-0100">Branched-chain amino acid biosynthesis</keyword>
<dbReference type="PROSITE" id="PS00470">
    <property type="entry name" value="IDH_IMDH"/>
    <property type="match status" value="1"/>
</dbReference>
<dbReference type="RefSeq" id="WP_112870178.1">
    <property type="nucleotide sequence ID" value="NZ_CP021781.1"/>
</dbReference>
<evidence type="ECO:0000256" key="14">
    <source>
        <dbReference type="ARBA" id="ARBA00023211"/>
    </source>
</evidence>
<dbReference type="PANTHER" id="PTHR42979:SF1">
    <property type="entry name" value="3-ISOPROPYLMALATE DEHYDROGENASE"/>
    <property type="match status" value="1"/>
</dbReference>
<comment type="function">
    <text evidence="18">Catalyzes the oxidation of 3-carboxy-2-hydroxy-4-methylpentanoate (3-isopropylmalate) to 3-carboxy-4-methyl-2-oxopentanoate. The product decarboxylates to 4-methyl-2 oxopentanoate.</text>
</comment>
<evidence type="ECO:0000256" key="12">
    <source>
        <dbReference type="ARBA" id="ARBA00023002"/>
    </source>
</evidence>
<evidence type="ECO:0000256" key="5">
    <source>
        <dbReference type="ARBA" id="ARBA00011738"/>
    </source>
</evidence>
<evidence type="ECO:0000256" key="13">
    <source>
        <dbReference type="ARBA" id="ARBA00023027"/>
    </source>
</evidence>
<evidence type="ECO:0000256" key="11">
    <source>
        <dbReference type="ARBA" id="ARBA00022842"/>
    </source>
</evidence>
<dbReference type="Pfam" id="PF00180">
    <property type="entry name" value="Iso_dh"/>
    <property type="match status" value="1"/>
</dbReference>
<keyword evidence="14" id="KW-0464">Manganese</keyword>
<comment type="pathway">
    <text evidence="3 18">Amino-acid biosynthesis; L-leucine biosynthesis; L-leucine from 3-methyl-2-oxobutanoate: step 3/4.</text>
</comment>
<feature type="domain" description="Isopropylmalate dehydrogenase-like" evidence="19">
    <location>
        <begin position="4"/>
        <end position="355"/>
    </location>
</feature>
<evidence type="ECO:0000256" key="2">
    <source>
        <dbReference type="ARBA" id="ARBA00001936"/>
    </source>
</evidence>
<organism evidence="20 22">
    <name type="scientific">Francisella adeliensis</name>
    <dbReference type="NCBI Taxonomy" id="2007306"/>
    <lineage>
        <taxon>Bacteria</taxon>
        <taxon>Pseudomonadati</taxon>
        <taxon>Pseudomonadota</taxon>
        <taxon>Gammaproteobacteria</taxon>
        <taxon>Thiotrichales</taxon>
        <taxon>Francisellaceae</taxon>
        <taxon>Francisella</taxon>
    </lineage>
</organism>
<evidence type="ECO:0000313" key="22">
    <source>
        <dbReference type="Proteomes" id="UP000251120"/>
    </source>
</evidence>
<dbReference type="EMBL" id="CP021781">
    <property type="protein sequence ID" value="AXA34003.1"/>
    <property type="molecule type" value="Genomic_DNA"/>
</dbReference>
<dbReference type="FunFam" id="3.40.718.10:FF:000006">
    <property type="entry name" value="3-isopropylmalate dehydrogenase"/>
    <property type="match status" value="1"/>
</dbReference>
<protein>
    <recommendedName>
        <fullName evidence="7 16">3-isopropylmalate dehydrogenase</fullName>
        <ecNumber evidence="6 16">1.1.1.85</ecNumber>
    </recommendedName>
</protein>
<dbReference type="InterPro" id="IPR024084">
    <property type="entry name" value="IsoPropMal-DH-like_dom"/>
</dbReference>
<evidence type="ECO:0000256" key="6">
    <source>
        <dbReference type="ARBA" id="ARBA00013101"/>
    </source>
</evidence>
<sequence>MNKNIAILAGDGIGPEVMQSALQVLDVIATKYQHDFNYVEALVGGAAYDKHQNHCPEETIEICKNSDAILFGSVGGPVEAQSQQKWQGCEANSILALRKHFNFNVNIRPSQIFSSLQESCPLKKERIANGADIEIFRELSKDIYFGEHKTFTDENGVRHATDIAEYDEITIRNIVVKAFERARQRSKNLTSVDKANVLDTSRLWRKVVEEVAKDYPDINVKHMYVDNCAMQMVLNPAQFDVIVTANLFGDIISDLASVLPGSIGLVPSISLNNEGFGLYEPSGGSAYDIKDQGKANPIAQILSAALMLSYSFGLVKEAENISNAVEQTLNDGYRTQDIYSSGTTLVSTEDFTQQVIKRL</sequence>
<dbReference type="KEGG" id="fad:CDH04_06040"/>
<dbReference type="Gene3D" id="3.40.718.10">
    <property type="entry name" value="Isopropylmalate Dehydrogenase"/>
    <property type="match status" value="1"/>
</dbReference>
<comment type="cofactor">
    <cofactor evidence="2">
        <name>Mn(2+)</name>
        <dbReference type="ChEBI" id="CHEBI:29035"/>
    </cofactor>
</comment>
<dbReference type="OrthoDB" id="9767905at2"/>
<dbReference type="SMART" id="SM01329">
    <property type="entry name" value="Iso_dh"/>
    <property type="match status" value="1"/>
</dbReference>
<name>A0A2Z4XZY6_9GAMM</name>
<keyword evidence="12 17" id="KW-0560">Oxidoreductase</keyword>
<comment type="similarity">
    <text evidence="4">Belongs to the isocitrate and isopropylmalate dehydrogenases family. LeuB type 1 subfamily.</text>
</comment>
<gene>
    <name evidence="20" type="primary">leuB</name>
    <name evidence="20" type="ORF">CDH04_06040</name>
    <name evidence="21" type="ORF">FZC43_06045</name>
</gene>
<keyword evidence="13 18" id="KW-0520">NAD</keyword>
<reference evidence="20 22" key="1">
    <citation type="submission" date="2017-06" db="EMBL/GenBank/DDBJ databases">
        <title>Complete genome of Francisella adeliensis.</title>
        <authorList>
            <person name="Vallesi A."/>
            <person name="Sjodin A."/>
        </authorList>
    </citation>
    <scope>NUCLEOTIDE SEQUENCE [LARGE SCALE GENOMIC DNA]</scope>
    <source>
        <strain evidence="20 22">FDC440</strain>
    </source>
</reference>
<evidence type="ECO:0000256" key="18">
    <source>
        <dbReference type="RuleBase" id="RU004445"/>
    </source>
</evidence>
<keyword evidence="10 18" id="KW-0479">Metal-binding</keyword>
<dbReference type="GO" id="GO:0051287">
    <property type="term" value="F:NAD binding"/>
    <property type="evidence" value="ECO:0007669"/>
    <property type="project" value="InterPro"/>
</dbReference>
<keyword evidence="8 18" id="KW-0432">Leucine biosynthesis</keyword>
<evidence type="ECO:0000256" key="17">
    <source>
        <dbReference type="RuleBase" id="RU004443"/>
    </source>
</evidence>
<evidence type="ECO:0000256" key="8">
    <source>
        <dbReference type="ARBA" id="ARBA00022430"/>
    </source>
</evidence>
<dbReference type="EC" id="1.1.1.85" evidence="6 16"/>
<evidence type="ECO:0000313" key="23">
    <source>
        <dbReference type="Proteomes" id="UP000681131"/>
    </source>
</evidence>